<evidence type="ECO:0000313" key="2">
    <source>
        <dbReference type="EMBL" id="KHJ91080.1"/>
    </source>
</evidence>
<protein>
    <submittedName>
        <fullName evidence="2">Uncharacterized protein</fullName>
    </submittedName>
</protein>
<evidence type="ECO:0000313" key="3">
    <source>
        <dbReference type="Proteomes" id="UP000053660"/>
    </source>
</evidence>
<dbReference type="Proteomes" id="UP000053660">
    <property type="component" value="Unassembled WGS sequence"/>
</dbReference>
<dbReference type="AlphaFoldDB" id="A0A0B1T6S6"/>
<evidence type="ECO:0000256" key="1">
    <source>
        <dbReference type="SAM" id="MobiDB-lite"/>
    </source>
</evidence>
<gene>
    <name evidence="2" type="ORF">OESDEN_09063</name>
</gene>
<accession>A0A0B1T6S6</accession>
<feature type="region of interest" description="Disordered" evidence="1">
    <location>
        <begin position="56"/>
        <end position="83"/>
    </location>
</feature>
<reference evidence="2 3" key="1">
    <citation type="submission" date="2014-03" db="EMBL/GenBank/DDBJ databases">
        <title>Draft genome of the hookworm Oesophagostomum dentatum.</title>
        <authorList>
            <person name="Mitreva M."/>
        </authorList>
    </citation>
    <scope>NUCLEOTIDE SEQUENCE [LARGE SCALE GENOMIC DNA]</scope>
    <source>
        <strain evidence="2 3">OD-Hann</strain>
    </source>
</reference>
<name>A0A0B1T6S6_OESDE</name>
<dbReference type="EMBL" id="KN552357">
    <property type="protein sequence ID" value="KHJ91080.1"/>
    <property type="molecule type" value="Genomic_DNA"/>
</dbReference>
<organism evidence="2 3">
    <name type="scientific">Oesophagostomum dentatum</name>
    <name type="common">Nodular worm</name>
    <dbReference type="NCBI Taxonomy" id="61180"/>
    <lineage>
        <taxon>Eukaryota</taxon>
        <taxon>Metazoa</taxon>
        <taxon>Ecdysozoa</taxon>
        <taxon>Nematoda</taxon>
        <taxon>Chromadorea</taxon>
        <taxon>Rhabditida</taxon>
        <taxon>Rhabditina</taxon>
        <taxon>Rhabditomorpha</taxon>
        <taxon>Strongyloidea</taxon>
        <taxon>Strongylidae</taxon>
        <taxon>Oesophagostomum</taxon>
    </lineage>
</organism>
<keyword evidence="3" id="KW-1185">Reference proteome</keyword>
<proteinExistence type="predicted"/>
<sequence>MVQGQTQGNDCSVQRGKEEQYKLCCCDINLCNGDSFASNSQIFNLLSGESAYLDMNNGTDPDNSTTLDPDNFTTPITTTPEGSSSRLSFLGVVLLGILRIIS</sequence>